<dbReference type="InterPro" id="IPR018891">
    <property type="entry name" value="AIPR_C"/>
</dbReference>
<dbReference type="KEGG" id="coc:Coch_0685"/>
<feature type="domain" description="Abortive phage infection protein C-terminal" evidence="1">
    <location>
        <begin position="262"/>
        <end position="532"/>
    </location>
</feature>
<reference evidence="2 3" key="1">
    <citation type="journal article" date="2009" name="Stand. Genomic Sci.">
        <title>Complete genome sequence of Capnocytophaga ochracea type strain (VPI 2845).</title>
        <authorList>
            <person name="Mavrommatis K."/>
            <person name="Gronow S."/>
            <person name="Saunders E."/>
            <person name="Land M."/>
            <person name="Lapidus A."/>
            <person name="Copeland A."/>
            <person name="Glavina Del Rio T."/>
            <person name="Nolan M."/>
            <person name="Lucas S."/>
            <person name="Chen F."/>
            <person name="Tice H."/>
            <person name="Cheng J.F."/>
            <person name="Bruce D."/>
            <person name="Goodwin L."/>
            <person name="Pitluck S."/>
            <person name="Pati A."/>
            <person name="Ivanova N."/>
            <person name="Chen A."/>
            <person name="Palaniappan K."/>
            <person name="Chain P."/>
            <person name="Hauser L."/>
            <person name="Chang Y.J."/>
            <person name="Jeffries C.D."/>
            <person name="Brettin T."/>
            <person name="Detter J.C."/>
            <person name="Han C."/>
            <person name="Bristow J."/>
            <person name="Goker M."/>
            <person name="Rohde M."/>
            <person name="Eisen J.A."/>
            <person name="Markowitz V."/>
            <person name="Kyrpides N.C."/>
            <person name="Klenk H.P."/>
            <person name="Hugenholtz P."/>
        </authorList>
    </citation>
    <scope>NUCLEOTIDE SEQUENCE [LARGE SCALE GENOMIC DNA]</scope>
    <source>
        <strain evidence="3">ATCC 27872 / DSM 7271 / JCM 12966 / VPI 2845</strain>
    </source>
</reference>
<gene>
    <name evidence="2" type="ordered locus">Coch_0685</name>
</gene>
<evidence type="ECO:0000313" key="2">
    <source>
        <dbReference type="EMBL" id="ACU92243.1"/>
    </source>
</evidence>
<evidence type="ECO:0000259" key="1">
    <source>
        <dbReference type="Pfam" id="PF10592"/>
    </source>
</evidence>
<protein>
    <recommendedName>
        <fullName evidence="1">Abortive phage infection protein C-terminal domain-containing protein</fullName>
    </recommendedName>
</protein>
<accession>C7M7Y7</accession>
<evidence type="ECO:0000313" key="3">
    <source>
        <dbReference type="Proteomes" id="UP000006650"/>
    </source>
</evidence>
<dbReference type="eggNOG" id="COG2159">
    <property type="taxonomic scope" value="Bacteria"/>
</dbReference>
<dbReference type="STRING" id="521097.Coch_0685"/>
<dbReference type="Pfam" id="PF10592">
    <property type="entry name" value="AIPR"/>
    <property type="match status" value="1"/>
</dbReference>
<dbReference type="GeneID" id="29676052"/>
<organism evidence="2 3">
    <name type="scientific">Capnocytophaga ochracea (strain ATCC 27872 / DSM 7271 / CCUG 9716 / JCM 12966 / NCTC 12371 / SS31 / VPI 2845)</name>
    <name type="common">Bacteroides ochraceus</name>
    <dbReference type="NCBI Taxonomy" id="521097"/>
    <lineage>
        <taxon>Bacteria</taxon>
        <taxon>Pseudomonadati</taxon>
        <taxon>Bacteroidota</taxon>
        <taxon>Flavobacteriia</taxon>
        <taxon>Flavobacteriales</taxon>
        <taxon>Flavobacteriaceae</taxon>
        <taxon>Capnocytophaga</taxon>
    </lineage>
</organism>
<dbReference type="RefSeq" id="WP_015781952.1">
    <property type="nucleotide sequence ID" value="NC_013162.1"/>
</dbReference>
<keyword evidence="3" id="KW-1185">Reference proteome</keyword>
<dbReference type="EMBL" id="CP001632">
    <property type="protein sequence ID" value="ACU92243.1"/>
    <property type="molecule type" value="Genomic_DNA"/>
</dbReference>
<name>C7M7Y7_CAPOD</name>
<dbReference type="AlphaFoldDB" id="C7M7Y7"/>
<sequence length="571" mass="66402">MEQNFDIGLNAKINEFAKKFNIDREKIKDDDIFEDFANYTIASTLLEEEVENVKSVSTNKAQGIDGIAIIINDKLISEESDLSKFGESEKLKIRIGFIQSTIKGSFDEQKLRSFTDEVVNFLVGDIRIEPFCSIYNKLLDQEGDYIKKIAETPRVSLFFLSAKTLHNIQEDKINIEKAKITSRSELKNKCHLDNFCIYQKEDIKNEYDKISKFHTSEITFEKSISLSSVDKVELSLLTIIKFSELKKLILTPDGNLKERLFVENVRSYIGSTNVNLDIRNTLNTDLQKQYFPFLNNGLVIICDKIERHSVIENSFKLTFPRIINGCQTTNELFKKYKKSNDIDSVEIVAKVISTKDNEIKKRIIYSANNQNSISKDLQSLNEIHEKIENYFLGKDSCNYHLYFERLRGQHSNVTPPYSKINIETLARVFISVFLKKPHEMKSNALAIIKYYQGENLIFNSTRDFNQYYYCALLWYWFNYLLVNEKFTLRSKTMDMHVLMASDIFLEKKQINSIDNKISFLDNENNATNLILETVNILNNQEYLFERRGLYSNPKTQELITFLTNANPTTNS</sequence>
<dbReference type="Proteomes" id="UP000006650">
    <property type="component" value="Chromosome"/>
</dbReference>
<proteinExistence type="predicted"/>
<dbReference type="HOGENOM" id="CLU_026290_1_0_10"/>